<organism evidence="2 3">
    <name type="scientific">Drosophila yakuba</name>
    <name type="common">Fruit fly</name>
    <dbReference type="NCBI Taxonomy" id="7245"/>
    <lineage>
        <taxon>Eukaryota</taxon>
        <taxon>Metazoa</taxon>
        <taxon>Ecdysozoa</taxon>
        <taxon>Arthropoda</taxon>
        <taxon>Hexapoda</taxon>
        <taxon>Insecta</taxon>
        <taxon>Pterygota</taxon>
        <taxon>Neoptera</taxon>
        <taxon>Endopterygota</taxon>
        <taxon>Diptera</taxon>
        <taxon>Brachycera</taxon>
        <taxon>Muscomorpha</taxon>
        <taxon>Ephydroidea</taxon>
        <taxon>Drosophilidae</taxon>
        <taxon>Drosophila</taxon>
        <taxon>Sophophora</taxon>
    </lineage>
</organism>
<feature type="compositionally biased region" description="Basic and acidic residues" evidence="1">
    <location>
        <begin position="44"/>
        <end position="54"/>
    </location>
</feature>
<evidence type="ECO:0000313" key="2">
    <source>
        <dbReference type="EMBL" id="EDX01943.1"/>
    </source>
</evidence>
<reference evidence="2 3" key="2">
    <citation type="journal article" date="2007" name="PLoS Biol.">
        <title>Principles of genome evolution in the Drosophila melanogaster species group.</title>
        <authorList>
            <person name="Ranz J.M."/>
            <person name="Maurin D."/>
            <person name="Chan Y.S."/>
            <person name="von Grotthuss M."/>
            <person name="Hillier L.W."/>
            <person name="Roote J."/>
            <person name="Ashburner M."/>
            <person name="Bergman C.M."/>
        </authorList>
    </citation>
    <scope>NUCLEOTIDE SEQUENCE [LARGE SCALE GENOMIC DNA]</scope>
    <source>
        <strain evidence="3">Tai18E2 / Tucson 14021-0261.01</strain>
    </source>
</reference>
<accession>B4PXV7</accession>
<reference evidence="2 3" key="1">
    <citation type="journal article" date="2007" name="Nature">
        <title>Evolution of genes and genomes on the Drosophila phylogeny.</title>
        <authorList>
            <consortium name="Drosophila 12 Genomes Consortium"/>
            <person name="Clark A.G."/>
            <person name="Eisen M.B."/>
            <person name="Smith D.R."/>
            <person name="Bergman C.M."/>
            <person name="Oliver B."/>
            <person name="Markow T.A."/>
            <person name="Kaufman T.C."/>
            <person name="Kellis M."/>
            <person name="Gelbart W."/>
            <person name="Iyer V.N."/>
            <person name="Pollard D.A."/>
            <person name="Sackton T.B."/>
            <person name="Larracuente A.M."/>
            <person name="Singh N.D."/>
            <person name="Abad J.P."/>
            <person name="Abt D.N."/>
            <person name="Adryan B."/>
            <person name="Aguade M."/>
            <person name="Akashi H."/>
            <person name="Anderson W.W."/>
            <person name="Aquadro C.F."/>
            <person name="Ardell D.H."/>
            <person name="Arguello R."/>
            <person name="Artieri C.G."/>
            <person name="Barbash D.A."/>
            <person name="Barker D."/>
            <person name="Barsanti P."/>
            <person name="Batterham P."/>
            <person name="Batzoglou S."/>
            <person name="Begun D."/>
            <person name="Bhutkar A."/>
            <person name="Blanco E."/>
            <person name="Bosak S.A."/>
            <person name="Bradley R.K."/>
            <person name="Brand A.D."/>
            <person name="Brent M.R."/>
            <person name="Brooks A.N."/>
            <person name="Brown R.H."/>
            <person name="Butlin R.K."/>
            <person name="Caggese C."/>
            <person name="Calvi B.R."/>
            <person name="Bernardo de Carvalho A."/>
            <person name="Caspi A."/>
            <person name="Castrezana S."/>
            <person name="Celniker S.E."/>
            <person name="Chang J.L."/>
            <person name="Chapple C."/>
            <person name="Chatterji S."/>
            <person name="Chinwalla A."/>
            <person name="Civetta A."/>
            <person name="Clifton S.W."/>
            <person name="Comeron J.M."/>
            <person name="Costello J.C."/>
            <person name="Coyne J.A."/>
            <person name="Daub J."/>
            <person name="David R.G."/>
            <person name="Delcher A.L."/>
            <person name="Delehaunty K."/>
            <person name="Do C.B."/>
            <person name="Ebling H."/>
            <person name="Edwards K."/>
            <person name="Eickbush T."/>
            <person name="Evans J.D."/>
            <person name="Filipski A."/>
            <person name="Findeiss S."/>
            <person name="Freyhult E."/>
            <person name="Fulton L."/>
            <person name="Fulton R."/>
            <person name="Garcia A.C."/>
            <person name="Gardiner A."/>
            <person name="Garfield D.A."/>
            <person name="Garvin B.E."/>
            <person name="Gibson G."/>
            <person name="Gilbert D."/>
            <person name="Gnerre S."/>
            <person name="Godfrey J."/>
            <person name="Good R."/>
            <person name="Gotea V."/>
            <person name="Gravely B."/>
            <person name="Greenberg A.J."/>
            <person name="Griffiths-Jones S."/>
            <person name="Gross S."/>
            <person name="Guigo R."/>
            <person name="Gustafson E.A."/>
            <person name="Haerty W."/>
            <person name="Hahn M.W."/>
            <person name="Halligan D.L."/>
            <person name="Halpern A.L."/>
            <person name="Halter G.M."/>
            <person name="Han M.V."/>
            <person name="Heger A."/>
            <person name="Hillier L."/>
            <person name="Hinrichs A.S."/>
            <person name="Holmes I."/>
            <person name="Hoskins R.A."/>
            <person name="Hubisz M.J."/>
            <person name="Hultmark D."/>
            <person name="Huntley M.A."/>
            <person name="Jaffe D.B."/>
            <person name="Jagadeeshan S."/>
            <person name="Jeck W.R."/>
            <person name="Johnson J."/>
            <person name="Jones C.D."/>
            <person name="Jordan W.C."/>
            <person name="Karpen G.H."/>
            <person name="Kataoka E."/>
            <person name="Keightley P.D."/>
            <person name="Kheradpour P."/>
            <person name="Kirkness E.F."/>
            <person name="Koerich L.B."/>
            <person name="Kristiansen K."/>
            <person name="Kudrna D."/>
            <person name="Kulathinal R.J."/>
            <person name="Kumar S."/>
            <person name="Kwok R."/>
            <person name="Lander E."/>
            <person name="Langley C.H."/>
            <person name="Lapoint R."/>
            <person name="Lazzaro B.P."/>
            <person name="Lee S.J."/>
            <person name="Levesque L."/>
            <person name="Li R."/>
            <person name="Lin C.F."/>
            <person name="Lin M.F."/>
            <person name="Lindblad-Toh K."/>
            <person name="Llopart A."/>
            <person name="Long M."/>
            <person name="Low L."/>
            <person name="Lozovsky E."/>
            <person name="Lu J."/>
            <person name="Luo M."/>
            <person name="Machado C.A."/>
            <person name="Makalowski W."/>
            <person name="Marzo M."/>
            <person name="Matsuda M."/>
            <person name="Matzkin L."/>
            <person name="McAllister B."/>
            <person name="McBride C.S."/>
            <person name="McKernan B."/>
            <person name="McKernan K."/>
            <person name="Mendez-Lago M."/>
            <person name="Minx P."/>
            <person name="Mollenhauer M.U."/>
            <person name="Montooth K."/>
            <person name="Mount S.M."/>
            <person name="Mu X."/>
            <person name="Myers E."/>
            <person name="Negre B."/>
            <person name="Newfeld S."/>
            <person name="Nielsen R."/>
            <person name="Noor M.A."/>
            <person name="O'Grady P."/>
            <person name="Pachter L."/>
            <person name="Papaceit M."/>
            <person name="Parisi M.J."/>
            <person name="Parisi M."/>
            <person name="Parts L."/>
            <person name="Pedersen J.S."/>
            <person name="Pesole G."/>
            <person name="Phillippy A.M."/>
            <person name="Ponting C.P."/>
            <person name="Pop M."/>
            <person name="Porcelli D."/>
            <person name="Powell J.R."/>
            <person name="Prohaska S."/>
            <person name="Pruitt K."/>
            <person name="Puig M."/>
            <person name="Quesneville H."/>
            <person name="Ram K.R."/>
            <person name="Rand D."/>
            <person name="Rasmussen M.D."/>
            <person name="Reed L.K."/>
            <person name="Reenan R."/>
            <person name="Reily A."/>
            <person name="Remington K.A."/>
            <person name="Rieger T.T."/>
            <person name="Ritchie M.G."/>
            <person name="Robin C."/>
            <person name="Rogers Y.H."/>
            <person name="Rohde C."/>
            <person name="Rozas J."/>
            <person name="Rubenfield M.J."/>
            <person name="Ruiz A."/>
            <person name="Russo S."/>
            <person name="Salzberg S.L."/>
            <person name="Sanchez-Gracia A."/>
            <person name="Saranga D.J."/>
            <person name="Sato H."/>
            <person name="Schaeffer S.W."/>
            <person name="Schatz M.C."/>
            <person name="Schlenke T."/>
            <person name="Schwartz R."/>
            <person name="Segarra C."/>
            <person name="Singh R.S."/>
            <person name="Sirot L."/>
            <person name="Sirota M."/>
            <person name="Sisneros N.B."/>
            <person name="Smith C.D."/>
            <person name="Smith T.F."/>
            <person name="Spieth J."/>
            <person name="Stage D.E."/>
            <person name="Stark A."/>
            <person name="Stephan W."/>
            <person name="Strausberg R.L."/>
            <person name="Strempel S."/>
            <person name="Sturgill D."/>
            <person name="Sutton G."/>
            <person name="Sutton G.G."/>
            <person name="Tao W."/>
            <person name="Teichmann S."/>
            <person name="Tobari Y.N."/>
            <person name="Tomimura Y."/>
            <person name="Tsolas J.M."/>
            <person name="Valente V.L."/>
            <person name="Venter E."/>
            <person name="Venter J.C."/>
            <person name="Vicario S."/>
            <person name="Vieira F.G."/>
            <person name="Vilella A.J."/>
            <person name="Villasante A."/>
            <person name="Walenz B."/>
            <person name="Wang J."/>
            <person name="Wasserman M."/>
            <person name="Watts T."/>
            <person name="Wilson D."/>
            <person name="Wilson R.K."/>
            <person name="Wing R.A."/>
            <person name="Wolfner M.F."/>
            <person name="Wong A."/>
            <person name="Wong G.K."/>
            <person name="Wu C.I."/>
            <person name="Wu G."/>
            <person name="Yamamoto D."/>
            <person name="Yang H.P."/>
            <person name="Yang S.P."/>
            <person name="Yorke J.A."/>
            <person name="Yoshida K."/>
            <person name="Zdobnov E."/>
            <person name="Zhang P."/>
            <person name="Zhang Y."/>
            <person name="Zimin A.V."/>
            <person name="Baldwin J."/>
            <person name="Abdouelleil A."/>
            <person name="Abdulkadir J."/>
            <person name="Abebe A."/>
            <person name="Abera B."/>
            <person name="Abreu J."/>
            <person name="Acer S.C."/>
            <person name="Aftuck L."/>
            <person name="Alexander A."/>
            <person name="An P."/>
            <person name="Anderson E."/>
            <person name="Anderson S."/>
            <person name="Arachi H."/>
            <person name="Azer M."/>
            <person name="Bachantsang P."/>
            <person name="Barry A."/>
            <person name="Bayul T."/>
            <person name="Berlin A."/>
            <person name="Bessette D."/>
            <person name="Bloom T."/>
            <person name="Blye J."/>
            <person name="Boguslavskiy L."/>
            <person name="Bonnet C."/>
            <person name="Boukhgalter B."/>
            <person name="Bourzgui I."/>
            <person name="Brown A."/>
            <person name="Cahill P."/>
            <person name="Channer S."/>
            <person name="Cheshatsang Y."/>
            <person name="Chuda L."/>
            <person name="Citroen M."/>
            <person name="Collymore A."/>
            <person name="Cooke P."/>
            <person name="Costello M."/>
            <person name="D'Aco K."/>
            <person name="Daza R."/>
            <person name="De Haan G."/>
            <person name="DeGray S."/>
            <person name="DeMaso C."/>
            <person name="Dhargay N."/>
            <person name="Dooley K."/>
            <person name="Dooley E."/>
            <person name="Doricent M."/>
            <person name="Dorje P."/>
            <person name="Dorjee K."/>
            <person name="Dupes A."/>
            <person name="Elong R."/>
            <person name="Falk J."/>
            <person name="Farina A."/>
            <person name="Faro S."/>
            <person name="Ferguson D."/>
            <person name="Fisher S."/>
            <person name="Foley C.D."/>
            <person name="Franke A."/>
            <person name="Friedrich D."/>
            <person name="Gadbois L."/>
            <person name="Gearin G."/>
            <person name="Gearin C.R."/>
            <person name="Giannoukos G."/>
            <person name="Goode T."/>
            <person name="Graham J."/>
            <person name="Grandbois E."/>
            <person name="Grewal S."/>
            <person name="Gyaltsen K."/>
            <person name="Hafez N."/>
            <person name="Hagos B."/>
            <person name="Hall J."/>
            <person name="Henson C."/>
            <person name="Hollinger A."/>
            <person name="Honan T."/>
            <person name="Huard M.D."/>
            <person name="Hughes L."/>
            <person name="Hurhula B."/>
            <person name="Husby M.E."/>
            <person name="Kamat A."/>
            <person name="Kanga B."/>
            <person name="Kashin S."/>
            <person name="Khazanovich D."/>
            <person name="Kisner P."/>
            <person name="Lance K."/>
            <person name="Lara M."/>
            <person name="Lee W."/>
            <person name="Lennon N."/>
            <person name="Letendre F."/>
            <person name="LeVine R."/>
            <person name="Lipovsky A."/>
            <person name="Liu X."/>
            <person name="Liu J."/>
            <person name="Liu S."/>
            <person name="Lokyitsang T."/>
            <person name="Lokyitsang Y."/>
            <person name="Lubonja R."/>
            <person name="Lui A."/>
            <person name="MacDonald P."/>
            <person name="Magnisalis V."/>
            <person name="Maru K."/>
            <person name="Matthews C."/>
            <person name="McCusker W."/>
            <person name="McDonough S."/>
            <person name="Mehta T."/>
            <person name="Meldrim J."/>
            <person name="Meneus L."/>
            <person name="Mihai O."/>
            <person name="Mihalev A."/>
            <person name="Mihova T."/>
            <person name="Mittelman R."/>
            <person name="Mlenga V."/>
            <person name="Montmayeur A."/>
            <person name="Mulrain L."/>
            <person name="Navidi A."/>
            <person name="Naylor J."/>
            <person name="Negash T."/>
            <person name="Nguyen T."/>
            <person name="Nguyen N."/>
            <person name="Nicol R."/>
            <person name="Norbu C."/>
            <person name="Norbu N."/>
            <person name="Novod N."/>
            <person name="O'Neill B."/>
            <person name="Osman S."/>
            <person name="Markiewicz E."/>
            <person name="Oyono O.L."/>
            <person name="Patti C."/>
            <person name="Phunkhang P."/>
            <person name="Pierre F."/>
            <person name="Priest M."/>
            <person name="Raghuraman S."/>
            <person name="Rege F."/>
            <person name="Reyes R."/>
            <person name="Rise C."/>
            <person name="Rogov P."/>
            <person name="Ross K."/>
            <person name="Ryan E."/>
            <person name="Settipalli S."/>
            <person name="Shea T."/>
            <person name="Sherpa N."/>
            <person name="Shi L."/>
            <person name="Shih D."/>
            <person name="Sparrow T."/>
            <person name="Spaulding J."/>
            <person name="Stalker J."/>
            <person name="Stange-Thomann N."/>
            <person name="Stavropoulos S."/>
            <person name="Stone C."/>
            <person name="Strader C."/>
            <person name="Tesfaye S."/>
            <person name="Thomson T."/>
            <person name="Thoulutsang Y."/>
            <person name="Thoulutsang D."/>
            <person name="Topham K."/>
            <person name="Topping I."/>
            <person name="Tsamla T."/>
            <person name="Vassiliev H."/>
            <person name="Vo A."/>
            <person name="Wangchuk T."/>
            <person name="Wangdi T."/>
            <person name="Weiand M."/>
            <person name="Wilkinson J."/>
            <person name="Wilson A."/>
            <person name="Yadav S."/>
            <person name="Young G."/>
            <person name="Yu Q."/>
            <person name="Zembek L."/>
            <person name="Zhong D."/>
            <person name="Zimmer A."/>
            <person name="Zwirko Z."/>
            <person name="Jaffe D.B."/>
            <person name="Alvarez P."/>
            <person name="Brockman W."/>
            <person name="Butler J."/>
            <person name="Chin C."/>
            <person name="Gnerre S."/>
            <person name="Grabherr M."/>
            <person name="Kleber M."/>
            <person name="Mauceli E."/>
            <person name="MacCallum I."/>
        </authorList>
    </citation>
    <scope>NUCLEOTIDE SEQUENCE [LARGE SCALE GENOMIC DNA]</scope>
    <source>
        <strain evidence="3">Tai18E2 / Tucson 14021-0261.01</strain>
    </source>
</reference>
<dbReference type="eggNOG" id="ENOG502T83A">
    <property type="taxonomic scope" value="Eukaryota"/>
</dbReference>
<dbReference type="PhylomeDB" id="B4PXV7"/>
<protein>
    <recommendedName>
        <fullName evidence="4">Ashwin</fullName>
    </recommendedName>
</protein>
<feature type="region of interest" description="Disordered" evidence="1">
    <location>
        <begin position="40"/>
        <end position="71"/>
    </location>
</feature>
<dbReference type="OrthoDB" id="10071059at2759"/>
<proteinExistence type="predicted"/>
<feature type="compositionally biased region" description="Basic and acidic residues" evidence="1">
    <location>
        <begin position="91"/>
        <end position="109"/>
    </location>
</feature>
<dbReference type="OMA" id="IPMEMEQ"/>
<feature type="region of interest" description="Disordered" evidence="1">
    <location>
        <begin position="87"/>
        <end position="109"/>
    </location>
</feature>
<dbReference type="KEGG" id="dya:Dyak_GE17284"/>
<evidence type="ECO:0008006" key="4">
    <source>
        <dbReference type="Google" id="ProtNLM"/>
    </source>
</evidence>
<evidence type="ECO:0000256" key="1">
    <source>
        <dbReference type="SAM" id="MobiDB-lite"/>
    </source>
</evidence>
<dbReference type="Proteomes" id="UP000002282">
    <property type="component" value="Chromosome X"/>
</dbReference>
<gene>
    <name evidence="2" type="primary">Dyak\GE17284</name>
    <name evidence="2" type="synonym">dyak_GLEANR_18628</name>
    <name evidence="2" type="synonym">GE17284</name>
    <name evidence="2" type="ORF">Dyak_GE17284</name>
</gene>
<dbReference type="EMBL" id="CM000162">
    <property type="protein sequence ID" value="EDX01943.1"/>
    <property type="molecule type" value="Genomic_DNA"/>
</dbReference>
<dbReference type="HOGENOM" id="CLU_167786_0_0_1"/>
<keyword evidence="3" id="KW-1185">Reference proteome</keyword>
<name>B4PXV7_DROYA</name>
<feature type="compositionally biased region" description="Pro residues" evidence="1">
    <location>
        <begin position="57"/>
        <end position="69"/>
    </location>
</feature>
<sequence length="109" mass="12949">MDLDLSRADMLEQLRNRQIFLPDVEHLPLNRLEEIYRKFVVPRPRREREPRDRSNPNPTPKPNPNPIPIPMEMEQLTQRIKSVAMVGQKRPLAENAEHDHAKQIKMDLR</sequence>
<dbReference type="AlphaFoldDB" id="B4PXV7"/>
<evidence type="ECO:0000313" key="3">
    <source>
        <dbReference type="Proteomes" id="UP000002282"/>
    </source>
</evidence>